<dbReference type="EMBL" id="KI913465">
    <property type="protein sequence ID" value="ETV63964.1"/>
    <property type="molecule type" value="Genomic_DNA"/>
</dbReference>
<sequence length="108" mass="11654">MLFMNVAPHFSFVMSVGIDIKVEGIPSTTRTSWSFNFIPMDVSTVMVPTFVVTVLVPLATVTDLLQSLTSRRASTSPVMCADAPESTIISLWRTVTRSAATSSALRVG</sequence>
<protein>
    <submittedName>
        <fullName evidence="1">Uncharacterized protein</fullName>
    </submittedName>
</protein>
<reference evidence="1" key="1">
    <citation type="submission" date="2013-12" db="EMBL/GenBank/DDBJ databases">
        <title>The Genome Sequence of Aphanomyces astaci APO3.</title>
        <authorList>
            <consortium name="The Broad Institute Genomics Platform"/>
            <person name="Russ C."/>
            <person name="Tyler B."/>
            <person name="van West P."/>
            <person name="Dieguez-Uribeondo J."/>
            <person name="Young S.K."/>
            <person name="Zeng Q."/>
            <person name="Gargeya S."/>
            <person name="Fitzgerald M."/>
            <person name="Abouelleil A."/>
            <person name="Alvarado L."/>
            <person name="Chapman S.B."/>
            <person name="Gainer-Dewar J."/>
            <person name="Goldberg J."/>
            <person name="Griggs A."/>
            <person name="Gujja S."/>
            <person name="Hansen M."/>
            <person name="Howarth C."/>
            <person name="Imamovic A."/>
            <person name="Ireland A."/>
            <person name="Larimer J."/>
            <person name="McCowan C."/>
            <person name="Murphy C."/>
            <person name="Pearson M."/>
            <person name="Poon T.W."/>
            <person name="Priest M."/>
            <person name="Roberts A."/>
            <person name="Saif S."/>
            <person name="Shea T."/>
            <person name="Sykes S."/>
            <person name="Wortman J."/>
            <person name="Nusbaum C."/>
            <person name="Birren B."/>
        </authorList>
    </citation>
    <scope>NUCLEOTIDE SEQUENCE [LARGE SCALE GENOMIC DNA]</scope>
    <source>
        <strain evidence="1">APO3</strain>
    </source>
</reference>
<accession>W4FAL3</accession>
<dbReference type="GeneID" id="20821098"/>
<gene>
    <name evidence="1" type="ORF">H257_19102</name>
</gene>
<proteinExistence type="predicted"/>
<dbReference type="VEuPathDB" id="FungiDB:H257_19102"/>
<dbReference type="RefSeq" id="XP_009846553.1">
    <property type="nucleotide sequence ID" value="XM_009848251.1"/>
</dbReference>
<evidence type="ECO:0000313" key="1">
    <source>
        <dbReference type="EMBL" id="ETV63964.1"/>
    </source>
</evidence>
<organism evidence="1">
    <name type="scientific">Aphanomyces astaci</name>
    <name type="common">Crayfish plague agent</name>
    <dbReference type="NCBI Taxonomy" id="112090"/>
    <lineage>
        <taxon>Eukaryota</taxon>
        <taxon>Sar</taxon>
        <taxon>Stramenopiles</taxon>
        <taxon>Oomycota</taxon>
        <taxon>Saprolegniomycetes</taxon>
        <taxon>Saprolegniales</taxon>
        <taxon>Verrucalvaceae</taxon>
        <taxon>Aphanomyces</taxon>
    </lineage>
</organism>
<dbReference type="AlphaFoldDB" id="W4FAL3"/>
<name>W4FAL3_APHAT</name>